<accession>A0A137NUL0</accession>
<dbReference type="Gene3D" id="3.80.10.10">
    <property type="entry name" value="Ribonuclease Inhibitor"/>
    <property type="match status" value="1"/>
</dbReference>
<dbReference type="InterPro" id="IPR032675">
    <property type="entry name" value="LRR_dom_sf"/>
</dbReference>
<gene>
    <name evidence="1" type="ORF">CONCODRAFT_73695</name>
</gene>
<evidence type="ECO:0000313" key="2">
    <source>
        <dbReference type="Proteomes" id="UP000070444"/>
    </source>
</evidence>
<dbReference type="Proteomes" id="UP000070444">
    <property type="component" value="Unassembled WGS sequence"/>
</dbReference>
<dbReference type="OrthoDB" id="612216at2759"/>
<dbReference type="EMBL" id="KQ964729">
    <property type="protein sequence ID" value="KXN66412.1"/>
    <property type="molecule type" value="Genomic_DNA"/>
</dbReference>
<reference evidence="1 2" key="1">
    <citation type="journal article" date="2015" name="Genome Biol. Evol.">
        <title>Phylogenomic analyses indicate that early fungi evolved digesting cell walls of algal ancestors of land plants.</title>
        <authorList>
            <person name="Chang Y."/>
            <person name="Wang S."/>
            <person name="Sekimoto S."/>
            <person name="Aerts A.L."/>
            <person name="Choi C."/>
            <person name="Clum A."/>
            <person name="LaButti K.M."/>
            <person name="Lindquist E.A."/>
            <person name="Yee Ngan C."/>
            <person name="Ohm R.A."/>
            <person name="Salamov A.A."/>
            <person name="Grigoriev I.V."/>
            <person name="Spatafora J.W."/>
            <person name="Berbee M.L."/>
        </authorList>
    </citation>
    <scope>NUCLEOTIDE SEQUENCE [LARGE SCALE GENOMIC DNA]</scope>
    <source>
        <strain evidence="1 2">NRRL 28638</strain>
    </source>
</reference>
<dbReference type="SUPFAM" id="SSF52058">
    <property type="entry name" value="L domain-like"/>
    <property type="match status" value="1"/>
</dbReference>
<protein>
    <recommendedName>
        <fullName evidence="3">F-box domain-containing protein</fullName>
    </recommendedName>
</protein>
<keyword evidence="2" id="KW-1185">Reference proteome</keyword>
<evidence type="ECO:0000313" key="1">
    <source>
        <dbReference type="EMBL" id="KXN66412.1"/>
    </source>
</evidence>
<evidence type="ECO:0008006" key="3">
    <source>
        <dbReference type="Google" id="ProtNLM"/>
    </source>
</evidence>
<sequence>MYTNYKINWLNIIFISEFQSYLNTGTIKEISLLSKVAREKLKHLVFIKLKVSKSNLDYSKNNIIIESYKPPELKNYDSSVFEDSKYHGIDSVLNDFAIAVRDIKKFSKSLQFCSFGRPGIYLFPFISIFDNLTDLQLSRDVMIPHSGFVKLGESLINLTHIKLSACLYKLPTENFSPKDYIFPPNLKYLEIFDNRFFTISTISNHKFIIQRDYADYLVDYFKLPKISIPSLRDLVFHFFIGIDLGLKDFLEVNPNLKSLSIRSYNLNFVEELNNSDQISILKYIEFFHIVVNMSENFEKIKKLCLVYTNLEGIHIEADCIAYNSEELMDSKLMPIISNLNHLKTLKLDITLKDKYLNLTKLSNIEKLVLKTQDIVILNLDFINCKKLKKVVFNSNNFAVNTKEYRDKFNGYKNWIFKFSQFSIKGFKLNQ</sequence>
<proteinExistence type="predicted"/>
<organism evidence="1 2">
    <name type="scientific">Conidiobolus coronatus (strain ATCC 28846 / CBS 209.66 / NRRL 28638)</name>
    <name type="common">Delacroixia coronata</name>
    <dbReference type="NCBI Taxonomy" id="796925"/>
    <lineage>
        <taxon>Eukaryota</taxon>
        <taxon>Fungi</taxon>
        <taxon>Fungi incertae sedis</taxon>
        <taxon>Zoopagomycota</taxon>
        <taxon>Entomophthoromycotina</taxon>
        <taxon>Entomophthoromycetes</taxon>
        <taxon>Entomophthorales</taxon>
        <taxon>Ancylistaceae</taxon>
        <taxon>Conidiobolus</taxon>
    </lineage>
</organism>
<dbReference type="AlphaFoldDB" id="A0A137NUL0"/>
<name>A0A137NUL0_CONC2</name>